<evidence type="ECO:0000256" key="5">
    <source>
        <dbReference type="SAM" id="MobiDB-lite"/>
    </source>
</evidence>
<dbReference type="PROSITE" id="PS50102">
    <property type="entry name" value="RRM"/>
    <property type="match status" value="1"/>
</dbReference>
<dbReference type="Proteomes" id="UP000078512">
    <property type="component" value="Unassembled WGS sequence"/>
</dbReference>
<reference evidence="7 8" key="1">
    <citation type="submission" date="2016-05" db="EMBL/GenBank/DDBJ databases">
        <title>Genome sequencing reveals origins of a unique bacterial endosymbiosis in the earliest lineages of terrestrial Fungi.</title>
        <authorList>
            <consortium name="DOE Joint Genome Institute"/>
            <person name="Uehling J."/>
            <person name="Gryganskyi A."/>
            <person name="Hameed K."/>
            <person name="Tschaplinski T."/>
            <person name="Misztal P."/>
            <person name="Wu S."/>
            <person name="Desiro A."/>
            <person name="Vande Pol N."/>
            <person name="Du Z.-Y."/>
            <person name="Zienkiewicz A."/>
            <person name="Zienkiewicz K."/>
            <person name="Morin E."/>
            <person name="Tisserant E."/>
            <person name="Splivallo R."/>
            <person name="Hainaut M."/>
            <person name="Henrissat B."/>
            <person name="Ohm R."/>
            <person name="Kuo A."/>
            <person name="Yan J."/>
            <person name="Lipzen A."/>
            <person name="Nolan M."/>
            <person name="Labutti K."/>
            <person name="Barry K."/>
            <person name="Goldstein A."/>
            <person name="Labbe J."/>
            <person name="Schadt C."/>
            <person name="Tuskan G."/>
            <person name="Grigoriev I."/>
            <person name="Martin F."/>
            <person name="Vilgalys R."/>
            <person name="Bonito G."/>
        </authorList>
    </citation>
    <scope>NUCLEOTIDE SEQUENCE [LARGE SCALE GENOMIC DNA]</scope>
    <source>
        <strain evidence="7 8">AG-77</strain>
    </source>
</reference>
<evidence type="ECO:0000256" key="2">
    <source>
        <dbReference type="ARBA" id="ARBA00022884"/>
    </source>
</evidence>
<dbReference type="EMBL" id="KV442126">
    <property type="protein sequence ID" value="OAQ23215.1"/>
    <property type="molecule type" value="Genomic_DNA"/>
</dbReference>
<dbReference type="InterPro" id="IPR012677">
    <property type="entry name" value="Nucleotide-bd_a/b_plait_sf"/>
</dbReference>
<feature type="domain" description="RRM" evidence="6">
    <location>
        <begin position="53"/>
        <end position="134"/>
    </location>
</feature>
<dbReference type="SUPFAM" id="SSF54928">
    <property type="entry name" value="RNA-binding domain, RBD"/>
    <property type="match status" value="1"/>
</dbReference>
<accession>A0A197JDM0</accession>
<dbReference type="InterPro" id="IPR035979">
    <property type="entry name" value="RBD_domain_sf"/>
</dbReference>
<evidence type="ECO:0000259" key="6">
    <source>
        <dbReference type="PROSITE" id="PS50102"/>
    </source>
</evidence>
<dbReference type="InterPro" id="IPR039157">
    <property type="entry name" value="RBM18_RRM"/>
</dbReference>
<dbReference type="Gene3D" id="3.30.70.330">
    <property type="match status" value="1"/>
</dbReference>
<feature type="compositionally biased region" description="Basic and acidic residues" evidence="5">
    <location>
        <begin position="142"/>
        <end position="152"/>
    </location>
</feature>
<keyword evidence="2 4" id="KW-0694">RNA-binding</keyword>
<evidence type="ECO:0000256" key="4">
    <source>
        <dbReference type="PROSITE-ProRule" id="PRU00176"/>
    </source>
</evidence>
<dbReference type="CDD" id="cd12355">
    <property type="entry name" value="RRM_RBM18"/>
    <property type="match status" value="1"/>
</dbReference>
<dbReference type="Pfam" id="PF00076">
    <property type="entry name" value="RRM_1"/>
    <property type="match status" value="1"/>
</dbReference>
<evidence type="ECO:0000256" key="3">
    <source>
        <dbReference type="ARBA" id="ARBA00030780"/>
    </source>
</evidence>
<evidence type="ECO:0000256" key="1">
    <source>
        <dbReference type="ARBA" id="ARBA00021141"/>
    </source>
</evidence>
<feature type="region of interest" description="Disordered" evidence="5">
    <location>
        <begin position="132"/>
        <end position="158"/>
    </location>
</feature>
<feature type="region of interest" description="Disordered" evidence="5">
    <location>
        <begin position="176"/>
        <end position="245"/>
    </location>
</feature>
<proteinExistence type="predicted"/>
<dbReference type="SMART" id="SM00360">
    <property type="entry name" value="RRM"/>
    <property type="match status" value="1"/>
</dbReference>
<dbReference type="PANTHER" id="PTHR48027">
    <property type="entry name" value="HETEROGENEOUS NUCLEAR RIBONUCLEOPROTEIN 87F-RELATED"/>
    <property type="match status" value="1"/>
</dbReference>
<dbReference type="STRING" id="1314771.A0A197JDM0"/>
<dbReference type="OrthoDB" id="6730379at2759"/>
<dbReference type="InterPro" id="IPR000504">
    <property type="entry name" value="RRM_dom"/>
</dbReference>
<keyword evidence="8" id="KW-1185">Reference proteome</keyword>
<name>A0A197JDM0_9FUNG</name>
<feature type="region of interest" description="Disordered" evidence="5">
    <location>
        <begin position="1"/>
        <end position="52"/>
    </location>
</feature>
<organism evidence="7 8">
    <name type="scientific">Linnemannia elongata AG-77</name>
    <dbReference type="NCBI Taxonomy" id="1314771"/>
    <lineage>
        <taxon>Eukaryota</taxon>
        <taxon>Fungi</taxon>
        <taxon>Fungi incertae sedis</taxon>
        <taxon>Mucoromycota</taxon>
        <taxon>Mortierellomycotina</taxon>
        <taxon>Mortierellomycetes</taxon>
        <taxon>Mortierellales</taxon>
        <taxon>Mortierellaceae</taxon>
        <taxon>Linnemannia</taxon>
    </lineage>
</organism>
<protein>
    <recommendedName>
        <fullName evidence="1">Probable RNA-binding protein 18</fullName>
    </recommendedName>
    <alternativeName>
        <fullName evidence="3">RNA-binding motif protein 18</fullName>
    </alternativeName>
</protein>
<dbReference type="GO" id="GO:0003723">
    <property type="term" value="F:RNA binding"/>
    <property type="evidence" value="ECO:0007669"/>
    <property type="project" value="UniProtKB-UniRule"/>
</dbReference>
<gene>
    <name evidence="7" type="ORF">K457DRAFT_83690</name>
</gene>
<dbReference type="AlphaFoldDB" id="A0A197JDM0"/>
<dbReference type="InterPro" id="IPR052462">
    <property type="entry name" value="SLIRP/GR-RBP-like"/>
</dbReference>
<feature type="compositionally biased region" description="Low complexity" evidence="5">
    <location>
        <begin position="1"/>
        <end position="10"/>
    </location>
</feature>
<sequence length="245" mass="26224">MSSSSSSSSSTAGGLSTRIPQEPLVNPLTIRVAQPPAPPSTSTSKNQQPLDDRRLYIGNLDPTIDEYTLLKLFSPFGKVTKLDFMFHYSGPKKGTPRGYCFLDYEASSQAAVAIKQMNRRSIKNRPLIVSLANIAPPSTDQQDGRKKSHDPNRPTAFSILKAGALKNASTDEKIKAMERKLAQMSESNSNKDPSVPAHPSLPSRPASNTNNSFAGSGAGSSSSSRTSTHRGAGTGSNSSARQRPY</sequence>
<evidence type="ECO:0000313" key="7">
    <source>
        <dbReference type="EMBL" id="OAQ23215.1"/>
    </source>
</evidence>
<feature type="compositionally biased region" description="Low complexity" evidence="5">
    <location>
        <begin position="206"/>
        <end position="231"/>
    </location>
</feature>
<evidence type="ECO:0000313" key="8">
    <source>
        <dbReference type="Proteomes" id="UP000078512"/>
    </source>
</evidence>